<dbReference type="VEuPathDB" id="AmoebaDB:ACA1_325240"/>
<dbReference type="GeneID" id="14915517"/>
<evidence type="ECO:0000256" key="1">
    <source>
        <dbReference type="SAM" id="MobiDB-lite"/>
    </source>
</evidence>
<feature type="compositionally biased region" description="Basic and acidic residues" evidence="1">
    <location>
        <begin position="237"/>
        <end position="248"/>
    </location>
</feature>
<protein>
    <submittedName>
        <fullName evidence="2">Uncharacterized protein</fullName>
    </submittedName>
</protein>
<organism evidence="2 3">
    <name type="scientific">Acanthamoeba castellanii (strain ATCC 30010 / Neff)</name>
    <dbReference type="NCBI Taxonomy" id="1257118"/>
    <lineage>
        <taxon>Eukaryota</taxon>
        <taxon>Amoebozoa</taxon>
        <taxon>Discosea</taxon>
        <taxon>Longamoebia</taxon>
        <taxon>Centramoebida</taxon>
        <taxon>Acanthamoebidae</taxon>
        <taxon>Acanthamoeba</taxon>
    </lineage>
</organism>
<proteinExistence type="predicted"/>
<dbReference type="Proteomes" id="UP000011083">
    <property type="component" value="Unassembled WGS sequence"/>
</dbReference>
<dbReference type="EMBL" id="KB008041">
    <property type="protein sequence ID" value="ELR14908.1"/>
    <property type="molecule type" value="Genomic_DNA"/>
</dbReference>
<evidence type="ECO:0000313" key="3">
    <source>
        <dbReference type="Proteomes" id="UP000011083"/>
    </source>
</evidence>
<reference evidence="2 3" key="1">
    <citation type="journal article" date="2013" name="Genome Biol.">
        <title>Genome of Acanthamoeba castellanii highlights extensive lateral gene transfer and early evolution of tyrosine kinase signaling.</title>
        <authorList>
            <person name="Clarke M."/>
            <person name="Lohan A.J."/>
            <person name="Liu B."/>
            <person name="Lagkouvardos I."/>
            <person name="Roy S."/>
            <person name="Zafar N."/>
            <person name="Bertelli C."/>
            <person name="Schilde C."/>
            <person name="Kianianmomeni A."/>
            <person name="Burglin T.R."/>
            <person name="Frech C."/>
            <person name="Turcotte B."/>
            <person name="Kopec K.O."/>
            <person name="Synnott J.M."/>
            <person name="Choo C."/>
            <person name="Paponov I."/>
            <person name="Finkler A."/>
            <person name="Soon Heng Tan C."/>
            <person name="Hutchins A.P."/>
            <person name="Weinmeier T."/>
            <person name="Rattei T."/>
            <person name="Chu J.S."/>
            <person name="Gimenez G."/>
            <person name="Irimia M."/>
            <person name="Rigden D.J."/>
            <person name="Fitzpatrick D.A."/>
            <person name="Lorenzo-Morales J."/>
            <person name="Bateman A."/>
            <person name="Chiu C.H."/>
            <person name="Tang P."/>
            <person name="Hegemann P."/>
            <person name="Fromm H."/>
            <person name="Raoult D."/>
            <person name="Greub G."/>
            <person name="Miranda-Saavedra D."/>
            <person name="Chen N."/>
            <person name="Nash P."/>
            <person name="Ginger M.L."/>
            <person name="Horn M."/>
            <person name="Schaap P."/>
            <person name="Caler L."/>
            <person name="Loftus B."/>
        </authorList>
    </citation>
    <scope>NUCLEOTIDE SEQUENCE [LARGE SCALE GENOMIC DNA]</scope>
    <source>
        <strain evidence="2 3">Neff</strain>
    </source>
</reference>
<keyword evidence="3" id="KW-1185">Reference proteome</keyword>
<evidence type="ECO:0000313" key="2">
    <source>
        <dbReference type="EMBL" id="ELR14908.1"/>
    </source>
</evidence>
<dbReference type="AlphaFoldDB" id="L8GQH3"/>
<feature type="region of interest" description="Disordered" evidence="1">
    <location>
        <begin position="237"/>
        <end position="302"/>
    </location>
</feature>
<gene>
    <name evidence="2" type="ORF">ACA1_325240</name>
</gene>
<feature type="region of interest" description="Disordered" evidence="1">
    <location>
        <begin position="137"/>
        <end position="194"/>
    </location>
</feature>
<dbReference type="KEGG" id="acan:ACA1_325240"/>
<name>L8GQH3_ACACF</name>
<sequence length="302" mass="31921">MGPLQSVKLTEKASEIVSGTNEKVVETVGSVTESVTGVGAEVTADVVTVASEVVTAVKETVEDTIHIAKDAIDAGKDKTLEGAVSQMVKVLKISVYQLVDEGFTKATVSSGVNVMGVVNLNVSVHLEEQMAVHFKRLEEKEKRKHKRDKAAKAAARNGSSTPSAATPTSPATSTPTPTSPPPTAKAFPTIIPDHNEVSVEVKKLREKKKEKRPAKATELIQRIIEGDEAALTENAETHRHDVHEHRDCAPTPPVGKASRAVAQKKEAHVAPPAAVPNAGRGRGKRAVAPKVVDDTPGSSTSE</sequence>
<accession>L8GQH3</accession>
<dbReference type="RefSeq" id="XP_004336921.1">
    <property type="nucleotide sequence ID" value="XM_004336873.1"/>
</dbReference>
<feature type="compositionally biased region" description="Low complexity" evidence="1">
    <location>
        <begin position="152"/>
        <end position="176"/>
    </location>
</feature>